<evidence type="ECO:0000256" key="6">
    <source>
        <dbReference type="ARBA" id="ARBA00023136"/>
    </source>
</evidence>
<dbReference type="GO" id="GO:0005886">
    <property type="term" value="C:plasma membrane"/>
    <property type="evidence" value="ECO:0007669"/>
    <property type="project" value="UniProtKB-SubCell"/>
</dbReference>
<evidence type="ECO:0000259" key="8">
    <source>
        <dbReference type="Pfam" id="PF06808"/>
    </source>
</evidence>
<feature type="transmembrane region" description="Helical" evidence="7">
    <location>
        <begin position="248"/>
        <end position="267"/>
    </location>
</feature>
<keyword evidence="3 7" id="KW-0997">Cell inner membrane</keyword>
<reference evidence="9" key="1">
    <citation type="submission" date="2022-03" db="EMBL/GenBank/DDBJ databases">
        <title>Aurantimonas Liuensis sp. Nov., isolated from the hadal seawater of the Mariana Trench.</title>
        <authorList>
            <person name="Liu R."/>
        </authorList>
    </citation>
    <scope>NUCLEOTIDE SEQUENCE</scope>
    <source>
        <strain evidence="9">LRZ36</strain>
    </source>
</reference>
<evidence type="ECO:0000256" key="4">
    <source>
        <dbReference type="ARBA" id="ARBA00022692"/>
    </source>
</evidence>
<dbReference type="PIRSF" id="PIRSF006066">
    <property type="entry name" value="HI0050"/>
    <property type="match status" value="1"/>
</dbReference>
<dbReference type="InterPro" id="IPR004681">
    <property type="entry name" value="TRAP_DctM"/>
</dbReference>
<dbReference type="PANTHER" id="PTHR33362">
    <property type="entry name" value="SIALIC ACID TRAP TRANSPORTER PERMEASE PROTEIN SIAT-RELATED"/>
    <property type="match status" value="1"/>
</dbReference>
<evidence type="ECO:0000256" key="7">
    <source>
        <dbReference type="RuleBase" id="RU369079"/>
    </source>
</evidence>
<proteinExistence type="inferred from homology"/>
<keyword evidence="2" id="KW-1003">Cell membrane</keyword>
<keyword evidence="6 7" id="KW-0472">Membrane</keyword>
<sequence length="442" mass="47082">MSPMIAGLSMLVALLGLLAIGTPIAFALGLVSMGALFAVYGAFFLETLGEQFFGALSSFSLVSIPMFILMGAAVASSPAGKDLYEALDRWLNRVPGGLVLSNLGACSIFAALSGSSPATCAAIGKMGIPEMRQRGYPAEIAAGSIAAGGTLGILIPPSVTMIVYGIATETSIGRLFLAGLLPGFMLTVYFMIWTIIACKRQGLGLSELTQRFSMRERFEALPRVLPFLAIIVAVLFVLYGGVATPSEAAGVGALFCLILVVVIYGIFSKSWKFSQMRTIFRDTLKESVMIMLIIGASELFAFALSSLFITQSIAQYIAELEINRWALMGVINVFLLVAGFFLPPVGVILMTAPILLPIIMGAGFDPYWFAVILTINMEIGLITPPVGLNLYVINGIAPDITLGQILRGSLPYVICMILGIVTLSFFPQIALFLPDLIMGPEL</sequence>
<evidence type="ECO:0000256" key="1">
    <source>
        <dbReference type="ARBA" id="ARBA00004429"/>
    </source>
</evidence>
<dbReference type="PANTHER" id="PTHR33362:SF5">
    <property type="entry name" value="C4-DICARBOXYLATE TRAP TRANSPORTER LARGE PERMEASE PROTEIN DCTM"/>
    <property type="match status" value="1"/>
</dbReference>
<feature type="domain" description="TRAP C4-dicarboxylate transport system permease DctM subunit" evidence="8">
    <location>
        <begin position="11"/>
        <end position="429"/>
    </location>
</feature>
<keyword evidence="5 7" id="KW-1133">Transmembrane helix</keyword>
<protein>
    <recommendedName>
        <fullName evidence="7">TRAP transporter large permease protein</fullName>
    </recommendedName>
</protein>
<keyword evidence="7" id="KW-0813">Transport</keyword>
<comment type="caution">
    <text evidence="7">Lacks conserved residue(s) required for the propagation of feature annotation.</text>
</comment>
<dbReference type="InterPro" id="IPR010656">
    <property type="entry name" value="DctM"/>
</dbReference>
<feature type="transmembrane region" description="Helical" evidence="7">
    <location>
        <begin position="288"/>
        <end position="309"/>
    </location>
</feature>
<feature type="transmembrane region" description="Helical" evidence="7">
    <location>
        <begin position="220"/>
        <end position="242"/>
    </location>
</feature>
<evidence type="ECO:0000256" key="3">
    <source>
        <dbReference type="ARBA" id="ARBA00022519"/>
    </source>
</evidence>
<dbReference type="GO" id="GO:0022857">
    <property type="term" value="F:transmembrane transporter activity"/>
    <property type="evidence" value="ECO:0007669"/>
    <property type="project" value="UniProtKB-UniRule"/>
</dbReference>
<organism evidence="9 10">
    <name type="scientific">Aurantimonas marianensis</name>
    <dbReference type="NCBI Taxonomy" id="2920428"/>
    <lineage>
        <taxon>Bacteria</taxon>
        <taxon>Pseudomonadati</taxon>
        <taxon>Pseudomonadota</taxon>
        <taxon>Alphaproteobacteria</taxon>
        <taxon>Hyphomicrobiales</taxon>
        <taxon>Aurantimonadaceae</taxon>
        <taxon>Aurantimonas</taxon>
    </lineage>
</organism>
<comment type="caution">
    <text evidence="9">The sequence shown here is derived from an EMBL/GenBank/DDBJ whole genome shotgun (WGS) entry which is preliminary data.</text>
</comment>
<evidence type="ECO:0000313" key="10">
    <source>
        <dbReference type="Proteomes" id="UP001155220"/>
    </source>
</evidence>
<feature type="transmembrane region" description="Helical" evidence="7">
    <location>
        <begin position="410"/>
        <end position="433"/>
    </location>
</feature>
<feature type="transmembrane region" description="Helical" evidence="7">
    <location>
        <begin position="175"/>
        <end position="199"/>
    </location>
</feature>
<keyword evidence="10" id="KW-1185">Reference proteome</keyword>
<dbReference type="EMBL" id="JALHBS010000055">
    <property type="protein sequence ID" value="MCP3055513.1"/>
    <property type="molecule type" value="Genomic_DNA"/>
</dbReference>
<evidence type="ECO:0000313" key="9">
    <source>
        <dbReference type="EMBL" id="MCP3055513.1"/>
    </source>
</evidence>
<gene>
    <name evidence="9" type="ORF">MJ956_10210</name>
</gene>
<feature type="transmembrane region" description="Helical" evidence="7">
    <location>
        <begin position="52"/>
        <end position="74"/>
    </location>
</feature>
<dbReference type="Pfam" id="PF06808">
    <property type="entry name" value="DctM"/>
    <property type="match status" value="1"/>
</dbReference>
<feature type="transmembrane region" description="Helical" evidence="7">
    <location>
        <begin position="367"/>
        <end position="390"/>
    </location>
</feature>
<evidence type="ECO:0000256" key="5">
    <source>
        <dbReference type="ARBA" id="ARBA00022989"/>
    </source>
</evidence>
<comment type="similarity">
    <text evidence="7">Belongs to the TRAP transporter large permease family.</text>
</comment>
<accession>A0A9X2H866</accession>
<dbReference type="RefSeq" id="WP_253964365.1">
    <property type="nucleotide sequence ID" value="NZ_JALHBS010000055.1"/>
</dbReference>
<dbReference type="AlphaFoldDB" id="A0A9X2H866"/>
<name>A0A9X2H866_9HYPH</name>
<dbReference type="NCBIfam" id="TIGR00786">
    <property type="entry name" value="dctM"/>
    <property type="match status" value="1"/>
</dbReference>
<feature type="transmembrane region" description="Helical" evidence="7">
    <location>
        <begin position="329"/>
        <end position="355"/>
    </location>
</feature>
<comment type="subcellular location">
    <subcellularLocation>
        <location evidence="1 7">Cell inner membrane</location>
        <topology evidence="1 7">Multi-pass membrane protein</topology>
    </subcellularLocation>
</comment>
<feature type="transmembrane region" description="Helical" evidence="7">
    <location>
        <begin position="29"/>
        <end position="45"/>
    </location>
</feature>
<comment type="function">
    <text evidence="7">Part of the tripartite ATP-independent periplasmic (TRAP) transport system.</text>
</comment>
<keyword evidence="4 7" id="KW-0812">Transmembrane</keyword>
<evidence type="ECO:0000256" key="2">
    <source>
        <dbReference type="ARBA" id="ARBA00022475"/>
    </source>
</evidence>
<comment type="subunit">
    <text evidence="7">The complex comprises the extracytoplasmic solute receptor protein and the two transmembrane proteins.</text>
</comment>
<dbReference type="Proteomes" id="UP001155220">
    <property type="component" value="Unassembled WGS sequence"/>
</dbReference>